<sequence>MAIKIQTKQTSIPVVLGDLTFHFDVTDESLANFRKNAEGVKKELEEGLKDIDKSNEEKAMEQIKDILRRGYSVVLGEDSFDKIYEMSPSVFVVMEYFVQIIEGIEEEIRNLGHNPSAQEKAKKYLQKKKK</sequence>
<comment type="caution">
    <text evidence="2">The sequence shown here is derived from an EMBL/GenBank/DDBJ whole genome shotgun (WGS) entry which is preliminary data.</text>
</comment>
<dbReference type="OrthoDB" id="2925140at2"/>
<dbReference type="Proteomes" id="UP000245624">
    <property type="component" value="Unassembled WGS sequence"/>
</dbReference>
<proteinExistence type="predicted"/>
<evidence type="ECO:0000256" key="1">
    <source>
        <dbReference type="SAM" id="Coils"/>
    </source>
</evidence>
<gene>
    <name evidence="2" type="ORF">DLJ74_19360</name>
</gene>
<evidence type="ECO:0008006" key="4">
    <source>
        <dbReference type="Google" id="ProtNLM"/>
    </source>
</evidence>
<keyword evidence="1" id="KW-0175">Coiled coil</keyword>
<evidence type="ECO:0000313" key="2">
    <source>
        <dbReference type="EMBL" id="PWU66581.1"/>
    </source>
</evidence>
<keyword evidence="3" id="KW-1185">Reference proteome</keyword>
<dbReference type="RefSeq" id="WP_109985716.1">
    <property type="nucleotide sequence ID" value="NZ_QGTD01000021.1"/>
</dbReference>
<dbReference type="AlphaFoldDB" id="A0A317KSM7"/>
<evidence type="ECO:0000313" key="3">
    <source>
        <dbReference type="Proteomes" id="UP000245624"/>
    </source>
</evidence>
<protein>
    <recommendedName>
        <fullName evidence="4">Tail assembly chaperone</fullName>
    </recommendedName>
</protein>
<name>A0A317KSM7_9BACI</name>
<accession>A0A317KSM7</accession>
<organism evidence="2 3">
    <name type="scientific">Gracilibacillus dipsosauri</name>
    <dbReference type="NCBI Taxonomy" id="178340"/>
    <lineage>
        <taxon>Bacteria</taxon>
        <taxon>Bacillati</taxon>
        <taxon>Bacillota</taxon>
        <taxon>Bacilli</taxon>
        <taxon>Bacillales</taxon>
        <taxon>Bacillaceae</taxon>
        <taxon>Gracilibacillus</taxon>
    </lineage>
</organism>
<dbReference type="EMBL" id="QGTD01000021">
    <property type="protein sequence ID" value="PWU66581.1"/>
    <property type="molecule type" value="Genomic_DNA"/>
</dbReference>
<feature type="coiled-coil region" evidence="1">
    <location>
        <begin position="30"/>
        <end position="57"/>
    </location>
</feature>
<reference evidence="2 3" key="1">
    <citation type="submission" date="2018-05" db="EMBL/GenBank/DDBJ databases">
        <title>Genomic analysis of Gracilibacillus dipsosauri DD1 reveals novel features of a salt-tolerant amylase.</title>
        <authorList>
            <person name="Deutch C.E."/>
            <person name="Yang S."/>
        </authorList>
    </citation>
    <scope>NUCLEOTIDE SEQUENCE [LARGE SCALE GENOMIC DNA]</scope>
    <source>
        <strain evidence="2 3">DD1</strain>
    </source>
</reference>